<reference evidence="1" key="1">
    <citation type="submission" date="2018-05" db="EMBL/GenBank/DDBJ databases">
        <authorList>
            <person name="Lanie J.A."/>
            <person name="Ng W.-L."/>
            <person name="Kazmierczak K.M."/>
            <person name="Andrzejewski T.M."/>
            <person name="Davidsen T.M."/>
            <person name="Wayne K.J."/>
            <person name="Tettelin H."/>
            <person name="Glass J.I."/>
            <person name="Rusch D."/>
            <person name="Podicherti R."/>
            <person name="Tsui H.-C.T."/>
            <person name="Winkler M.E."/>
        </authorList>
    </citation>
    <scope>NUCLEOTIDE SEQUENCE</scope>
</reference>
<organism evidence="1">
    <name type="scientific">marine metagenome</name>
    <dbReference type="NCBI Taxonomy" id="408172"/>
    <lineage>
        <taxon>unclassified sequences</taxon>
        <taxon>metagenomes</taxon>
        <taxon>ecological metagenomes</taxon>
    </lineage>
</organism>
<feature type="non-terminal residue" evidence="1">
    <location>
        <position position="28"/>
    </location>
</feature>
<proteinExistence type="predicted"/>
<dbReference type="InterPro" id="IPR027417">
    <property type="entry name" value="P-loop_NTPase"/>
</dbReference>
<protein>
    <submittedName>
        <fullName evidence="1">Uncharacterized protein</fullName>
    </submittedName>
</protein>
<dbReference type="AlphaFoldDB" id="A0A382V5B3"/>
<sequence>MNNLSASIASGSYGILMGRTGCGKTTIL</sequence>
<gene>
    <name evidence="1" type="ORF">METZ01_LOCUS393952</name>
</gene>
<accession>A0A382V5B3</accession>
<dbReference type="EMBL" id="UINC01148931">
    <property type="protein sequence ID" value="SVD41098.1"/>
    <property type="molecule type" value="Genomic_DNA"/>
</dbReference>
<name>A0A382V5B3_9ZZZZ</name>
<dbReference type="SUPFAM" id="SSF52540">
    <property type="entry name" value="P-loop containing nucleoside triphosphate hydrolases"/>
    <property type="match status" value="1"/>
</dbReference>
<evidence type="ECO:0000313" key="1">
    <source>
        <dbReference type="EMBL" id="SVD41098.1"/>
    </source>
</evidence>